<sequence>MTTEACSRQPINRGRVIILCGVSGSGKSTVGQALAKRLGWHFIEGDSFHPHTNIAKMQRNEPLNDSDREPWLYRLRDEIKNCLAQENQTVLACSALKARYRAILCLDCRVNFVFLIGKHDLLRQRLTQRAQHFMGPDLLNSQLDTLELPQHGLIVDINQPVPVIVELIVSWLASKKNGCQRPG</sequence>
<dbReference type="PANTHER" id="PTHR43442:SF3">
    <property type="entry name" value="GLUCONOKINASE-RELATED"/>
    <property type="match status" value="1"/>
</dbReference>
<comment type="pathway">
    <text evidence="1">Carbohydrate acid metabolism.</text>
</comment>
<dbReference type="PANTHER" id="PTHR43442">
    <property type="entry name" value="GLUCONOKINASE-RELATED"/>
    <property type="match status" value="1"/>
</dbReference>
<dbReference type="Gene3D" id="3.40.50.300">
    <property type="entry name" value="P-loop containing nucleotide triphosphate hydrolases"/>
    <property type="match status" value="1"/>
</dbReference>
<protein>
    <recommendedName>
        <fullName evidence="3 10">Gluconokinase</fullName>
        <ecNumber evidence="3 10">2.7.1.12</ecNumber>
    </recommendedName>
</protein>
<accession>A0A1H3FNZ6</accession>
<dbReference type="CDD" id="cd02021">
    <property type="entry name" value="GntK"/>
    <property type="match status" value="1"/>
</dbReference>
<dbReference type="GO" id="GO:0005524">
    <property type="term" value="F:ATP binding"/>
    <property type="evidence" value="ECO:0007669"/>
    <property type="project" value="UniProtKB-KW"/>
</dbReference>
<evidence type="ECO:0000256" key="3">
    <source>
        <dbReference type="ARBA" id="ARBA00012054"/>
    </source>
</evidence>
<reference evidence="11 12" key="1">
    <citation type="submission" date="2016-10" db="EMBL/GenBank/DDBJ databases">
        <authorList>
            <person name="de Groot N.N."/>
        </authorList>
    </citation>
    <scope>NUCLEOTIDE SEQUENCE [LARGE SCALE GENOMIC DNA]</scope>
    <source>
        <strain evidence="11 12">Nm1</strain>
    </source>
</reference>
<evidence type="ECO:0000256" key="9">
    <source>
        <dbReference type="ARBA" id="ARBA00048090"/>
    </source>
</evidence>
<name>A0A1H3FNZ6_9PROT</name>
<evidence type="ECO:0000256" key="7">
    <source>
        <dbReference type="ARBA" id="ARBA00022840"/>
    </source>
</evidence>
<keyword evidence="5 10" id="KW-0547">Nucleotide-binding</keyword>
<keyword evidence="4 10" id="KW-0808">Transferase</keyword>
<dbReference type="EMBL" id="FNOY01000012">
    <property type="protein sequence ID" value="SDX91854.1"/>
    <property type="molecule type" value="Genomic_DNA"/>
</dbReference>
<dbReference type="InterPro" id="IPR027417">
    <property type="entry name" value="P-loop_NTPase"/>
</dbReference>
<dbReference type="GO" id="GO:0005737">
    <property type="term" value="C:cytoplasm"/>
    <property type="evidence" value="ECO:0007669"/>
    <property type="project" value="TreeGrafter"/>
</dbReference>
<evidence type="ECO:0000313" key="11">
    <source>
        <dbReference type="EMBL" id="SDX91854.1"/>
    </source>
</evidence>
<evidence type="ECO:0000256" key="4">
    <source>
        <dbReference type="ARBA" id="ARBA00022679"/>
    </source>
</evidence>
<evidence type="ECO:0000256" key="5">
    <source>
        <dbReference type="ARBA" id="ARBA00022741"/>
    </source>
</evidence>
<keyword evidence="8" id="KW-0311">Gluconate utilization</keyword>
<evidence type="ECO:0000313" key="12">
    <source>
        <dbReference type="Proteomes" id="UP000198640"/>
    </source>
</evidence>
<dbReference type="Pfam" id="PF13671">
    <property type="entry name" value="AAA_33"/>
    <property type="match status" value="1"/>
</dbReference>
<dbReference type="STRING" id="44576.SAMN05421881_101236"/>
<organism evidence="11 12">
    <name type="scientific">Nitrosomonas halophila</name>
    <dbReference type="NCBI Taxonomy" id="44576"/>
    <lineage>
        <taxon>Bacteria</taxon>
        <taxon>Pseudomonadati</taxon>
        <taxon>Pseudomonadota</taxon>
        <taxon>Betaproteobacteria</taxon>
        <taxon>Nitrosomonadales</taxon>
        <taxon>Nitrosomonadaceae</taxon>
        <taxon>Nitrosomonas</taxon>
    </lineage>
</organism>
<dbReference type="GO" id="GO:0019521">
    <property type="term" value="P:D-gluconate metabolic process"/>
    <property type="evidence" value="ECO:0007669"/>
    <property type="project" value="UniProtKB-KW"/>
</dbReference>
<comment type="similarity">
    <text evidence="2 10">Belongs to the gluconokinase GntK/GntV family.</text>
</comment>
<dbReference type="NCBIfam" id="TIGR01313">
    <property type="entry name" value="therm_gnt_kin"/>
    <property type="match status" value="1"/>
</dbReference>
<keyword evidence="7 10" id="KW-0067">ATP-binding</keyword>
<gene>
    <name evidence="11" type="ORF">SAMN05421881_101236</name>
</gene>
<dbReference type="RefSeq" id="WP_090412609.1">
    <property type="nucleotide sequence ID" value="NZ_FNOY01000012.1"/>
</dbReference>
<dbReference type="FunFam" id="3.40.50.300:FF:000522">
    <property type="entry name" value="Gluconokinase"/>
    <property type="match status" value="1"/>
</dbReference>
<keyword evidence="6 10" id="KW-0418">Kinase</keyword>
<dbReference type="GO" id="GO:0046316">
    <property type="term" value="F:gluconokinase activity"/>
    <property type="evidence" value="ECO:0007669"/>
    <property type="project" value="UniProtKB-EC"/>
</dbReference>
<evidence type="ECO:0000256" key="2">
    <source>
        <dbReference type="ARBA" id="ARBA00008420"/>
    </source>
</evidence>
<dbReference type="EC" id="2.7.1.12" evidence="3 10"/>
<dbReference type="InterPro" id="IPR006001">
    <property type="entry name" value="Therm_gnt_kin"/>
</dbReference>
<dbReference type="SUPFAM" id="SSF52540">
    <property type="entry name" value="P-loop containing nucleoside triphosphate hydrolases"/>
    <property type="match status" value="1"/>
</dbReference>
<keyword evidence="12" id="KW-1185">Reference proteome</keyword>
<dbReference type="Proteomes" id="UP000198640">
    <property type="component" value="Unassembled WGS sequence"/>
</dbReference>
<dbReference type="AlphaFoldDB" id="A0A1H3FNZ6"/>
<proteinExistence type="inferred from homology"/>
<evidence type="ECO:0000256" key="1">
    <source>
        <dbReference type="ARBA" id="ARBA00004761"/>
    </source>
</evidence>
<dbReference type="OrthoDB" id="9795716at2"/>
<evidence type="ECO:0000256" key="8">
    <source>
        <dbReference type="ARBA" id="ARBA00023064"/>
    </source>
</evidence>
<comment type="catalytic activity">
    <reaction evidence="9 10">
        <text>D-gluconate + ATP = 6-phospho-D-gluconate + ADP + H(+)</text>
        <dbReference type="Rhea" id="RHEA:19433"/>
        <dbReference type="ChEBI" id="CHEBI:15378"/>
        <dbReference type="ChEBI" id="CHEBI:18391"/>
        <dbReference type="ChEBI" id="CHEBI:30616"/>
        <dbReference type="ChEBI" id="CHEBI:58759"/>
        <dbReference type="ChEBI" id="CHEBI:456216"/>
        <dbReference type="EC" id="2.7.1.12"/>
    </reaction>
</comment>
<evidence type="ECO:0000256" key="6">
    <source>
        <dbReference type="ARBA" id="ARBA00022777"/>
    </source>
</evidence>
<evidence type="ECO:0000256" key="10">
    <source>
        <dbReference type="RuleBase" id="RU363066"/>
    </source>
</evidence>